<gene>
    <name evidence="6" type="ORF">MTR67_016249</name>
</gene>
<reference evidence="6" key="1">
    <citation type="submission" date="2023-08" db="EMBL/GenBank/DDBJ databases">
        <title>A de novo genome assembly of Solanum verrucosum Schlechtendal, a Mexican diploid species geographically isolated from the other diploid A-genome species in potato relatives.</title>
        <authorList>
            <person name="Hosaka K."/>
        </authorList>
    </citation>
    <scope>NUCLEOTIDE SEQUENCE</scope>
    <source>
        <tissue evidence="6">Young leaves</tissue>
    </source>
</reference>
<feature type="repeat" description="WD" evidence="4">
    <location>
        <begin position="1"/>
        <end position="25"/>
    </location>
</feature>
<keyword evidence="5" id="KW-0472">Membrane</keyword>
<dbReference type="PROSITE" id="PS50294">
    <property type="entry name" value="WD_REPEATS_REGION"/>
    <property type="match status" value="1"/>
</dbReference>
<dbReference type="InterPro" id="IPR036322">
    <property type="entry name" value="WD40_repeat_dom_sf"/>
</dbReference>
<sequence length="91" mass="10013">NILASASADHTVKVWDVTTEACNLTMNDHTDKKDGRKPSHSGFGFSVGADVESLDWDPHSEHSYVVSARIMFVINSICVEALFALVCYKII</sequence>
<dbReference type="InterPro" id="IPR044285">
    <property type="entry name" value="PWP1"/>
</dbReference>
<feature type="transmembrane region" description="Helical" evidence="5">
    <location>
        <begin position="64"/>
        <end position="88"/>
    </location>
</feature>
<accession>A0AAF0QN24</accession>
<organism evidence="6 7">
    <name type="scientific">Solanum verrucosum</name>
    <dbReference type="NCBI Taxonomy" id="315347"/>
    <lineage>
        <taxon>Eukaryota</taxon>
        <taxon>Viridiplantae</taxon>
        <taxon>Streptophyta</taxon>
        <taxon>Embryophyta</taxon>
        <taxon>Tracheophyta</taxon>
        <taxon>Spermatophyta</taxon>
        <taxon>Magnoliopsida</taxon>
        <taxon>eudicotyledons</taxon>
        <taxon>Gunneridae</taxon>
        <taxon>Pentapetalae</taxon>
        <taxon>asterids</taxon>
        <taxon>lamiids</taxon>
        <taxon>Solanales</taxon>
        <taxon>Solanaceae</taxon>
        <taxon>Solanoideae</taxon>
        <taxon>Solaneae</taxon>
        <taxon>Solanum</taxon>
    </lineage>
</organism>
<dbReference type="AlphaFoldDB" id="A0AAF0QN24"/>
<evidence type="ECO:0000313" key="6">
    <source>
        <dbReference type="EMBL" id="WMV22864.1"/>
    </source>
</evidence>
<evidence type="ECO:0000256" key="3">
    <source>
        <dbReference type="ARBA" id="ARBA00022737"/>
    </source>
</evidence>
<dbReference type="PROSITE" id="PS50082">
    <property type="entry name" value="WD_REPEATS_2"/>
    <property type="match status" value="1"/>
</dbReference>
<dbReference type="SUPFAM" id="SSF50978">
    <property type="entry name" value="WD40 repeat-like"/>
    <property type="match status" value="1"/>
</dbReference>
<feature type="non-terminal residue" evidence="6">
    <location>
        <position position="1"/>
    </location>
</feature>
<proteinExistence type="predicted"/>
<dbReference type="GO" id="GO:0005634">
    <property type="term" value="C:nucleus"/>
    <property type="evidence" value="ECO:0007669"/>
    <property type="project" value="TreeGrafter"/>
</dbReference>
<name>A0AAF0QN24_SOLVR</name>
<dbReference type="InterPro" id="IPR019775">
    <property type="entry name" value="WD40_repeat_CS"/>
</dbReference>
<protein>
    <submittedName>
        <fullName evidence="6">Uncharacterized protein</fullName>
    </submittedName>
</protein>
<keyword evidence="5" id="KW-1133">Transmembrane helix</keyword>
<keyword evidence="7" id="KW-1185">Reference proteome</keyword>
<keyword evidence="3" id="KW-0677">Repeat</keyword>
<dbReference type="Gene3D" id="2.130.10.10">
    <property type="entry name" value="YVTN repeat-like/Quinoprotein amine dehydrogenase"/>
    <property type="match status" value="1"/>
</dbReference>
<dbReference type="PROSITE" id="PS00678">
    <property type="entry name" value="WD_REPEATS_1"/>
    <property type="match status" value="1"/>
</dbReference>
<keyword evidence="2 4" id="KW-0853">WD repeat</keyword>
<evidence type="ECO:0000256" key="4">
    <source>
        <dbReference type="PROSITE-ProRule" id="PRU00221"/>
    </source>
</evidence>
<keyword evidence="1" id="KW-0597">Phosphoprotein</keyword>
<evidence type="ECO:0000256" key="2">
    <source>
        <dbReference type="ARBA" id="ARBA00022574"/>
    </source>
</evidence>
<dbReference type="PANTHER" id="PTHR14091:SF0">
    <property type="entry name" value="PERIODIC TRYPTOPHAN PROTEIN 1 HOMOLOG"/>
    <property type="match status" value="1"/>
</dbReference>
<dbReference type="InterPro" id="IPR015943">
    <property type="entry name" value="WD40/YVTN_repeat-like_dom_sf"/>
</dbReference>
<dbReference type="PANTHER" id="PTHR14091">
    <property type="entry name" value="PERIODIC TRYPTOPHAN PROTEIN 1"/>
    <property type="match status" value="1"/>
</dbReference>
<dbReference type="InterPro" id="IPR001680">
    <property type="entry name" value="WD40_rpt"/>
</dbReference>
<dbReference type="EMBL" id="CP133615">
    <property type="protein sequence ID" value="WMV22864.1"/>
    <property type="molecule type" value="Genomic_DNA"/>
</dbReference>
<evidence type="ECO:0000256" key="1">
    <source>
        <dbReference type="ARBA" id="ARBA00022553"/>
    </source>
</evidence>
<dbReference type="Proteomes" id="UP001234989">
    <property type="component" value="Chromosome 4"/>
</dbReference>
<dbReference type="GO" id="GO:0006364">
    <property type="term" value="P:rRNA processing"/>
    <property type="evidence" value="ECO:0007669"/>
    <property type="project" value="InterPro"/>
</dbReference>
<keyword evidence="5" id="KW-0812">Transmembrane</keyword>
<evidence type="ECO:0000256" key="5">
    <source>
        <dbReference type="SAM" id="Phobius"/>
    </source>
</evidence>
<evidence type="ECO:0000313" key="7">
    <source>
        <dbReference type="Proteomes" id="UP001234989"/>
    </source>
</evidence>